<accession>A0A670Z825</accession>
<dbReference type="InterPro" id="IPR038946">
    <property type="entry name" value="FBXO47"/>
</dbReference>
<dbReference type="InterPro" id="IPR056622">
    <property type="entry name" value="ARM_FBXO47"/>
</dbReference>
<evidence type="ECO:0000313" key="3">
    <source>
        <dbReference type="Proteomes" id="UP000472273"/>
    </source>
</evidence>
<dbReference type="Pfam" id="PF24467">
    <property type="entry name" value="ARM_FBXO47"/>
    <property type="match status" value="1"/>
</dbReference>
<name>A0A670Z825_PSETE</name>
<dbReference type="Proteomes" id="UP000472273">
    <property type="component" value="Unplaced"/>
</dbReference>
<reference evidence="2" key="1">
    <citation type="submission" date="2025-08" db="UniProtKB">
        <authorList>
            <consortium name="Ensembl"/>
        </authorList>
    </citation>
    <scope>IDENTIFICATION</scope>
</reference>
<reference evidence="2" key="2">
    <citation type="submission" date="2025-09" db="UniProtKB">
        <authorList>
            <consortium name="Ensembl"/>
        </authorList>
    </citation>
    <scope>IDENTIFICATION</scope>
</reference>
<sequence length="440" mass="50234">MFLSGNSLTLDPTDKRQCTSHQSNNTMQTEISCISTLGDFKVIPLEIFEIILGFVSVKDISMMSMVSKTINNRVINYISAPPGKKRLFPQDFHNHEQSDYTRSSIMEHYGSLGLLFKRCTLLSPTKERLKYIHKILSEISCFKFNGCSDPLHCFGLQCYGVFLQALTAGWDECECCQVYSFLCEVTNLPQKMEKVFNSKPGRFRKLELRIRTFCRGVLLNHRINRNDSAFWLRCILNQWPMINQARLLYVIFGPTSILHGHIAWVNMIRHEADENSLKELAEAVKLLRDTDANEWPENDDVILLEQLTVIPEKWHLENIARFLILCGSNICFSFMANKAVTGQDMELARLVVFLALVCEKDIYCMGWTVQIMQKICNIINTTYEKNVFLQNIENAFAQIIMDALQFVMSVGRDLVGHLVQPPAQAGDSTPFLTDGSPISS</sequence>
<gene>
    <name evidence="2" type="primary">FBXO47</name>
</gene>
<feature type="domain" description="FBXO47 ARM repeats region" evidence="1">
    <location>
        <begin position="187"/>
        <end position="404"/>
    </location>
</feature>
<dbReference type="GeneTree" id="ENSGT00390000014175"/>
<dbReference type="AlphaFoldDB" id="A0A670Z825"/>
<proteinExistence type="predicted"/>
<dbReference type="Ensembl" id="ENSPTXT00000020571.1">
    <property type="protein sequence ID" value="ENSPTXP00000019965.1"/>
    <property type="gene ID" value="ENSPTXG00000013812.1"/>
</dbReference>
<dbReference type="CDD" id="cd22112">
    <property type="entry name" value="F-box_FBXO47"/>
    <property type="match status" value="1"/>
</dbReference>
<dbReference type="PANTHER" id="PTHR34098">
    <property type="entry name" value="F-BOX ONLY PROTEIN 47"/>
    <property type="match status" value="1"/>
</dbReference>
<dbReference type="PANTHER" id="PTHR34098:SF1">
    <property type="entry name" value="F-BOX ONLY PROTEIN 47"/>
    <property type="match status" value="1"/>
</dbReference>
<protein>
    <submittedName>
        <fullName evidence="2">F-box protein 47</fullName>
    </submittedName>
</protein>
<keyword evidence="3" id="KW-1185">Reference proteome</keyword>
<dbReference type="OMA" id="AFACVTM"/>
<organism evidence="2 3">
    <name type="scientific">Pseudonaja textilis</name>
    <name type="common">Eastern brown snake</name>
    <dbReference type="NCBI Taxonomy" id="8673"/>
    <lineage>
        <taxon>Eukaryota</taxon>
        <taxon>Metazoa</taxon>
        <taxon>Chordata</taxon>
        <taxon>Craniata</taxon>
        <taxon>Vertebrata</taxon>
        <taxon>Euteleostomi</taxon>
        <taxon>Lepidosauria</taxon>
        <taxon>Squamata</taxon>
        <taxon>Bifurcata</taxon>
        <taxon>Unidentata</taxon>
        <taxon>Episquamata</taxon>
        <taxon>Toxicofera</taxon>
        <taxon>Serpentes</taxon>
        <taxon>Colubroidea</taxon>
        <taxon>Elapidae</taxon>
        <taxon>Hydrophiinae</taxon>
        <taxon>Pseudonaja</taxon>
    </lineage>
</organism>
<evidence type="ECO:0000313" key="2">
    <source>
        <dbReference type="Ensembl" id="ENSPTXP00000019965.1"/>
    </source>
</evidence>
<evidence type="ECO:0000259" key="1">
    <source>
        <dbReference type="Pfam" id="PF24467"/>
    </source>
</evidence>